<dbReference type="AlphaFoldDB" id="A0A511KEZ5"/>
<dbReference type="PROSITE" id="PS50146">
    <property type="entry name" value="DAGK"/>
    <property type="match status" value="1"/>
</dbReference>
<keyword evidence="3" id="KW-0418">Kinase</keyword>
<gene>
    <name evidence="3" type="ORF">Rt10032_c06g2964</name>
</gene>
<dbReference type="EMBL" id="BJWK01000006">
    <property type="protein sequence ID" value="GEM08947.1"/>
    <property type="molecule type" value="Genomic_DNA"/>
</dbReference>
<dbReference type="InterPro" id="IPR017438">
    <property type="entry name" value="ATP-NAD_kinase_N"/>
</dbReference>
<reference evidence="3 4" key="1">
    <citation type="submission" date="2019-07" db="EMBL/GenBank/DDBJ databases">
        <title>Rhodotorula toruloides NBRC10032 genome sequencing.</title>
        <authorList>
            <person name="Shida Y."/>
            <person name="Takaku H."/>
            <person name="Ogasawara W."/>
            <person name="Mori K."/>
        </authorList>
    </citation>
    <scope>NUCLEOTIDE SEQUENCE [LARGE SCALE GENOMIC DNA]</scope>
    <source>
        <strain evidence="3 4">NBRC10032</strain>
    </source>
</reference>
<dbReference type="InterPro" id="IPR016064">
    <property type="entry name" value="NAD/diacylglycerol_kinase_sf"/>
</dbReference>
<sequence length="452" mass="48945">MCTTHTPEVPIDPATFLAQHAPHVDLARLATTACPLSHLTVVLNPSAGSRRARQLWSNLVRPLLSHFLSHNNNSEWLGWDGGVQETQDVRDGERIGREIATQATEGRKEVVMVFGGDGTIHEVLNGVSVREDGSVREHVEVELVLLPTGTANALYNHFFPPESSSYPSTSPTAPLYSLLSFLDPSSSSPHPLPLALNTLPHPSSPVLTTVVSSAALHACLLHTADVLRHTRPELEGTERFKVAAQREAGRWWDGRLFLHGRVKLYNPSTKAWVDQGTEEGVVEGPFSYLVSTLVSRFEPTFVVAPFRSPLSPLAPAEGEASIDLILIRPLRRAETRALVKAGRLDDARSEFVGQLWEVTGGMYEGGKHVDAVYDDGESVVEVWRCEGFEWVPDTQVSPSASPCAAQGSQESSDSDSALKSRLVCLDGALHDLGLGGSLRVEAVAGSGVKVWA</sequence>
<dbReference type="GO" id="GO:0005737">
    <property type="term" value="C:cytoplasm"/>
    <property type="evidence" value="ECO:0007669"/>
    <property type="project" value="TreeGrafter"/>
</dbReference>
<evidence type="ECO:0000259" key="2">
    <source>
        <dbReference type="PROSITE" id="PS50146"/>
    </source>
</evidence>
<dbReference type="PANTHER" id="PTHR12358">
    <property type="entry name" value="SPHINGOSINE KINASE"/>
    <property type="match status" value="1"/>
</dbReference>
<evidence type="ECO:0000256" key="1">
    <source>
        <dbReference type="SAM" id="MobiDB-lite"/>
    </source>
</evidence>
<organism evidence="3 4">
    <name type="scientific">Rhodotorula toruloides</name>
    <name type="common">Yeast</name>
    <name type="synonym">Rhodosporidium toruloides</name>
    <dbReference type="NCBI Taxonomy" id="5286"/>
    <lineage>
        <taxon>Eukaryota</taxon>
        <taxon>Fungi</taxon>
        <taxon>Dikarya</taxon>
        <taxon>Basidiomycota</taxon>
        <taxon>Pucciniomycotina</taxon>
        <taxon>Microbotryomycetes</taxon>
        <taxon>Sporidiobolales</taxon>
        <taxon>Sporidiobolaceae</taxon>
        <taxon>Rhodotorula</taxon>
    </lineage>
</organism>
<dbReference type="GO" id="GO:0001727">
    <property type="term" value="F:lipid kinase activity"/>
    <property type="evidence" value="ECO:0007669"/>
    <property type="project" value="TreeGrafter"/>
</dbReference>
<evidence type="ECO:0000313" key="4">
    <source>
        <dbReference type="Proteomes" id="UP000321518"/>
    </source>
</evidence>
<dbReference type="GO" id="GO:0046512">
    <property type="term" value="P:sphingosine biosynthetic process"/>
    <property type="evidence" value="ECO:0007669"/>
    <property type="project" value="TreeGrafter"/>
</dbReference>
<feature type="domain" description="DAGKc" evidence="2">
    <location>
        <begin position="34"/>
        <end position="201"/>
    </location>
</feature>
<comment type="caution">
    <text evidence="3">The sequence shown here is derived from an EMBL/GenBank/DDBJ whole genome shotgun (WGS) entry which is preliminary data.</text>
</comment>
<dbReference type="Gene3D" id="3.40.50.10330">
    <property type="entry name" value="Probable inorganic polyphosphate/atp-NAD kinase, domain 1"/>
    <property type="match status" value="1"/>
</dbReference>
<dbReference type="InterPro" id="IPR001206">
    <property type="entry name" value="Diacylglycerol_kinase_cat_dom"/>
</dbReference>
<name>A0A511KEZ5_RHOTO</name>
<dbReference type="GO" id="GO:0016020">
    <property type="term" value="C:membrane"/>
    <property type="evidence" value="ECO:0007669"/>
    <property type="project" value="TreeGrafter"/>
</dbReference>
<proteinExistence type="predicted"/>
<dbReference type="PANTHER" id="PTHR12358:SF105">
    <property type="entry name" value="DAGKC DOMAIN-CONTAINING PROTEIN"/>
    <property type="match status" value="1"/>
</dbReference>
<feature type="region of interest" description="Disordered" evidence="1">
    <location>
        <begin position="395"/>
        <end position="414"/>
    </location>
</feature>
<dbReference type="Pfam" id="PF00781">
    <property type="entry name" value="DAGK_cat"/>
    <property type="match status" value="1"/>
</dbReference>
<evidence type="ECO:0000313" key="3">
    <source>
        <dbReference type="EMBL" id="GEM08947.1"/>
    </source>
</evidence>
<protein>
    <submittedName>
        <fullName evidence="3">Sphingosine kinase 1</fullName>
    </submittedName>
</protein>
<accession>A0A511KEZ5</accession>
<dbReference type="Proteomes" id="UP000321518">
    <property type="component" value="Unassembled WGS sequence"/>
</dbReference>
<keyword evidence="3" id="KW-0808">Transferase</keyword>
<dbReference type="SUPFAM" id="SSF111331">
    <property type="entry name" value="NAD kinase/diacylglycerol kinase-like"/>
    <property type="match status" value="1"/>
</dbReference>
<dbReference type="InterPro" id="IPR050187">
    <property type="entry name" value="Lipid_Phosphate_FormReg"/>
</dbReference>
<dbReference type="OrthoDB" id="336240at2759"/>